<sequence length="299" mass="33681">MMNRLVLVAARQQLSPLVARTCLKAGGAAMGSTILRFKATMPEPQFTHRREESRLTHTKFGNVKDVPEGSLTWPTDFTMRVESNKGHVLEYKMVNVETEAERAAQIFQHASGEIQGNSKFDWHHSAPAIKAYVKNGQYSLWGTYENGQLMAVQSAELLPGQRGVRWVWGAEDPNARHHGIWESIGDFMNNMIAKTGAQYGSAAIPTTQNIAQRAVEEAGWMPDGFLRGALFYGDQNGKYYRQNLIHYSKLFNNAEQFVQDNEDMVLTNKAAKLVSQVTGKEVSFNPNLIYDDEEFQFRA</sequence>
<dbReference type="AlphaFoldDB" id="A0A6S8IF84"/>
<organism evidence="2">
    <name type="scientific">Amphora coffeiformis</name>
    <dbReference type="NCBI Taxonomy" id="265554"/>
    <lineage>
        <taxon>Eukaryota</taxon>
        <taxon>Sar</taxon>
        <taxon>Stramenopiles</taxon>
        <taxon>Ochrophyta</taxon>
        <taxon>Bacillariophyta</taxon>
        <taxon>Bacillariophyceae</taxon>
        <taxon>Bacillariophycidae</taxon>
        <taxon>Thalassiophysales</taxon>
        <taxon>Catenulaceae</taxon>
        <taxon>Amphora</taxon>
    </lineage>
</organism>
<dbReference type="EMBL" id="HBIM01002510">
    <property type="protein sequence ID" value="CAE0404005.1"/>
    <property type="molecule type" value="Transcribed_RNA"/>
</dbReference>
<proteinExistence type="predicted"/>
<evidence type="ECO:0000313" key="1">
    <source>
        <dbReference type="EMBL" id="CAE0404005.1"/>
    </source>
</evidence>
<gene>
    <name evidence="1" type="ORF">ACOF00016_LOCUS2188</name>
    <name evidence="2" type="ORF">ACOF00016_LOCUS2189</name>
</gene>
<dbReference type="EMBL" id="HBIM01002511">
    <property type="protein sequence ID" value="CAE0404006.1"/>
    <property type="molecule type" value="Transcribed_RNA"/>
</dbReference>
<name>A0A6S8IF84_9STRA</name>
<reference evidence="2" key="1">
    <citation type="submission" date="2021-01" db="EMBL/GenBank/DDBJ databases">
        <authorList>
            <person name="Corre E."/>
            <person name="Pelletier E."/>
            <person name="Niang G."/>
            <person name="Scheremetjew M."/>
            <person name="Finn R."/>
            <person name="Kale V."/>
            <person name="Holt S."/>
            <person name="Cochrane G."/>
            <person name="Meng A."/>
            <person name="Brown T."/>
            <person name="Cohen L."/>
        </authorList>
    </citation>
    <scope>NUCLEOTIDE SEQUENCE</scope>
    <source>
        <strain evidence="2">CCMP127</strain>
    </source>
</reference>
<protein>
    <submittedName>
        <fullName evidence="2">Uncharacterized protein</fullName>
    </submittedName>
</protein>
<accession>A0A6S8IF84</accession>
<evidence type="ECO:0000313" key="2">
    <source>
        <dbReference type="EMBL" id="CAE0404006.1"/>
    </source>
</evidence>